<evidence type="ECO:0000256" key="3">
    <source>
        <dbReference type="ARBA" id="ARBA00011738"/>
    </source>
</evidence>
<dbReference type="PANTHER" id="PTHR32119">
    <property type="entry name" value="OROTIDINE 5'-PHOSPHATE DECARBOXYLASE"/>
    <property type="match status" value="1"/>
</dbReference>
<evidence type="ECO:0000256" key="2">
    <source>
        <dbReference type="ARBA" id="ARBA00004861"/>
    </source>
</evidence>
<feature type="active site" description="For OMPdecase activity" evidence="10">
    <location>
        <position position="61"/>
    </location>
</feature>
<comment type="subunit">
    <text evidence="3 9">Homodimer.</text>
</comment>
<feature type="binding site" evidence="9 11">
    <location>
        <position position="10"/>
    </location>
    <ligand>
        <name>substrate</name>
    </ligand>
</feature>
<feature type="active site" description="For OMPdecase activity" evidence="10">
    <location>
        <position position="59"/>
    </location>
</feature>
<evidence type="ECO:0000259" key="13">
    <source>
        <dbReference type="SMART" id="SM00934"/>
    </source>
</evidence>
<dbReference type="NCBIfam" id="NF001273">
    <property type="entry name" value="PRK00230.1"/>
    <property type="match status" value="1"/>
</dbReference>
<dbReference type="InterPro" id="IPR001754">
    <property type="entry name" value="OMPdeCOase_dom"/>
</dbReference>
<feature type="binding site" evidence="9 11">
    <location>
        <position position="184"/>
    </location>
    <ligand>
        <name>substrate</name>
    </ligand>
</feature>
<feature type="binding site" evidence="9 11">
    <location>
        <position position="213"/>
    </location>
    <ligand>
        <name>substrate</name>
    </ligand>
</feature>
<dbReference type="EC" id="4.1.1.23" evidence="9"/>
<comment type="function">
    <text evidence="1 9">Catalyzes the decarboxylation of orotidine 5'-monophosphate (OMP) to uridine 5'-monophosphate (UMP).</text>
</comment>
<comment type="caution">
    <text evidence="14">The sequence shown here is derived from an EMBL/GenBank/DDBJ whole genome shotgun (WGS) entry which is preliminary data.</text>
</comment>
<evidence type="ECO:0000256" key="11">
    <source>
        <dbReference type="PIRSR" id="PIRSR614732-2"/>
    </source>
</evidence>
<dbReference type="InterPro" id="IPR018089">
    <property type="entry name" value="OMPdecase_AS"/>
</dbReference>
<dbReference type="CDD" id="cd04725">
    <property type="entry name" value="OMP_decarboxylase_like"/>
    <property type="match status" value="1"/>
</dbReference>
<organism evidence="14 15">
    <name type="scientific">Candidatus Aquitaenariimonas noxiae</name>
    <dbReference type="NCBI Taxonomy" id="1974741"/>
    <lineage>
        <taxon>Bacteria</taxon>
        <taxon>Pseudomonadati</taxon>
        <taxon>Candidatus Omnitrophota</taxon>
        <taxon>Candidatus Aquitaenariimonas</taxon>
    </lineage>
</organism>
<dbReference type="PANTHER" id="PTHR32119:SF2">
    <property type="entry name" value="OROTIDINE 5'-PHOSPHATE DECARBOXYLASE"/>
    <property type="match status" value="1"/>
</dbReference>
<dbReference type="EMBL" id="PEWV01000006">
    <property type="protein sequence ID" value="PIU42416.1"/>
    <property type="molecule type" value="Genomic_DNA"/>
</dbReference>
<dbReference type="NCBIfam" id="TIGR01740">
    <property type="entry name" value="pyrF"/>
    <property type="match status" value="1"/>
</dbReference>
<dbReference type="GO" id="GO:0006207">
    <property type="term" value="P:'de novo' pyrimidine nucleobase biosynthetic process"/>
    <property type="evidence" value="ECO:0007669"/>
    <property type="project" value="InterPro"/>
</dbReference>
<dbReference type="InterPro" id="IPR011060">
    <property type="entry name" value="RibuloseP-bd_barrel"/>
</dbReference>
<feature type="active site" description="For OMPdecase activity" evidence="10">
    <location>
        <position position="64"/>
    </location>
</feature>
<evidence type="ECO:0000313" key="15">
    <source>
        <dbReference type="Proteomes" id="UP000230052"/>
    </source>
</evidence>
<evidence type="ECO:0000313" key="14">
    <source>
        <dbReference type="EMBL" id="PIU42416.1"/>
    </source>
</evidence>
<evidence type="ECO:0000256" key="9">
    <source>
        <dbReference type="HAMAP-Rule" id="MF_01200"/>
    </source>
</evidence>
<comment type="catalytic activity">
    <reaction evidence="7 9 12">
        <text>orotidine 5'-phosphate + H(+) = UMP + CO2</text>
        <dbReference type="Rhea" id="RHEA:11596"/>
        <dbReference type="ChEBI" id="CHEBI:15378"/>
        <dbReference type="ChEBI" id="CHEBI:16526"/>
        <dbReference type="ChEBI" id="CHEBI:57538"/>
        <dbReference type="ChEBI" id="CHEBI:57865"/>
        <dbReference type="EC" id="4.1.1.23"/>
    </reaction>
</comment>
<dbReference type="Proteomes" id="UP000230052">
    <property type="component" value="Unassembled WGS sequence"/>
</dbReference>
<dbReference type="InterPro" id="IPR013785">
    <property type="entry name" value="Aldolase_TIM"/>
</dbReference>
<dbReference type="GO" id="GO:0044205">
    <property type="term" value="P:'de novo' UMP biosynthetic process"/>
    <property type="evidence" value="ECO:0007669"/>
    <property type="project" value="UniProtKB-UniRule"/>
</dbReference>
<dbReference type="HAMAP" id="MF_01200_B">
    <property type="entry name" value="OMPdecase_type1_B"/>
    <property type="match status" value="1"/>
</dbReference>
<dbReference type="GO" id="GO:0005829">
    <property type="term" value="C:cytosol"/>
    <property type="evidence" value="ECO:0007669"/>
    <property type="project" value="TreeGrafter"/>
</dbReference>
<dbReference type="SMART" id="SM00934">
    <property type="entry name" value="OMPdecase"/>
    <property type="match status" value="1"/>
</dbReference>
<feature type="binding site" evidence="9 11">
    <location>
        <position position="123"/>
    </location>
    <ligand>
        <name>substrate</name>
    </ligand>
</feature>
<comment type="pathway">
    <text evidence="2 9 12">Pyrimidine metabolism; UMP biosynthesis via de novo pathway; UMP from orotate: step 2/2.</text>
</comment>
<dbReference type="Gene3D" id="3.20.20.70">
    <property type="entry name" value="Aldolase class I"/>
    <property type="match status" value="1"/>
</dbReference>
<accession>A0A2J0L547</accession>
<evidence type="ECO:0000256" key="5">
    <source>
        <dbReference type="ARBA" id="ARBA00022975"/>
    </source>
</evidence>
<feature type="binding site" evidence="9 11">
    <location>
        <position position="32"/>
    </location>
    <ligand>
        <name>substrate</name>
    </ligand>
</feature>
<dbReference type="Pfam" id="PF00215">
    <property type="entry name" value="OMPdecase"/>
    <property type="match status" value="1"/>
</dbReference>
<reference evidence="14 15" key="1">
    <citation type="submission" date="2017-09" db="EMBL/GenBank/DDBJ databases">
        <title>Depth-based differentiation of microbial function through sediment-hosted aquifers and enrichment of novel symbionts in the deep terrestrial subsurface.</title>
        <authorList>
            <person name="Probst A.J."/>
            <person name="Ladd B."/>
            <person name="Jarett J.K."/>
            <person name="Geller-Mcgrath D.E."/>
            <person name="Sieber C.M."/>
            <person name="Emerson J.B."/>
            <person name="Anantharaman K."/>
            <person name="Thomas B.C."/>
            <person name="Malmstrom R."/>
            <person name="Stieglmeier M."/>
            <person name="Klingl A."/>
            <person name="Woyke T."/>
            <person name="Ryan C.M."/>
            <person name="Banfield J.F."/>
        </authorList>
    </citation>
    <scope>NUCLEOTIDE SEQUENCE [LARGE SCALE GENOMIC DNA]</scope>
    <source>
        <strain evidence="14">CG07_land_8_20_14_0_80_42_15</strain>
    </source>
</reference>
<evidence type="ECO:0000256" key="1">
    <source>
        <dbReference type="ARBA" id="ARBA00002356"/>
    </source>
</evidence>
<dbReference type="FunFam" id="3.20.20.70:FF:000015">
    <property type="entry name" value="Orotidine 5'-phosphate decarboxylase"/>
    <property type="match status" value="1"/>
</dbReference>
<feature type="binding site" evidence="9 11">
    <location>
        <position position="193"/>
    </location>
    <ligand>
        <name>substrate</name>
    </ligand>
</feature>
<proteinExistence type="inferred from homology"/>
<gene>
    <name evidence="9" type="primary">pyrF</name>
    <name evidence="14" type="ORF">COS99_00370</name>
</gene>
<evidence type="ECO:0000256" key="8">
    <source>
        <dbReference type="ARBA" id="ARBA00061012"/>
    </source>
</evidence>
<feature type="active site" description="Proton donor" evidence="9">
    <location>
        <position position="61"/>
    </location>
</feature>
<dbReference type="InterPro" id="IPR014732">
    <property type="entry name" value="OMPdecase"/>
</dbReference>
<dbReference type="SUPFAM" id="SSF51366">
    <property type="entry name" value="Ribulose-phoshate binding barrel"/>
    <property type="match status" value="1"/>
</dbReference>
<dbReference type="AlphaFoldDB" id="A0A2J0L547"/>
<feature type="binding site" evidence="9 11">
    <location>
        <position position="214"/>
    </location>
    <ligand>
        <name>substrate</name>
    </ligand>
</feature>
<dbReference type="InterPro" id="IPR047596">
    <property type="entry name" value="OMPdecase_bac"/>
</dbReference>
<dbReference type="UniPathway" id="UPA00070">
    <property type="reaction ID" value="UER00120"/>
</dbReference>
<evidence type="ECO:0000256" key="4">
    <source>
        <dbReference type="ARBA" id="ARBA00022793"/>
    </source>
</evidence>
<evidence type="ECO:0000256" key="12">
    <source>
        <dbReference type="RuleBase" id="RU000512"/>
    </source>
</evidence>
<feature type="binding site" evidence="9">
    <location>
        <begin position="59"/>
        <end position="68"/>
    </location>
    <ligand>
        <name>substrate</name>
    </ligand>
</feature>
<evidence type="ECO:0000256" key="10">
    <source>
        <dbReference type="PIRSR" id="PIRSR614732-1"/>
    </source>
</evidence>
<comment type="similarity">
    <text evidence="8 9">Belongs to the OMP decarboxylase family. Type 1 subfamily.</text>
</comment>
<evidence type="ECO:0000256" key="7">
    <source>
        <dbReference type="ARBA" id="ARBA00049157"/>
    </source>
</evidence>
<name>A0A2J0L547_9BACT</name>
<sequence length="239" mass="25947">MREKLIVALDVKSFDEAKRIVDILYPHVKIFKVGSKLFTSCGPEIIKAIHKKGGEVFLDLKFHDIPNTVSGSVESAAQLGVFMLTVHTLGGSLMLKEAAESAMRSARKFNTRKVKIVGVTVLTSMDNKDLRGVGISRDLKKEVISLAKLAKKQGLDGIVASAAEAKHIRKVTGKNFIIITPGIRPSGAAKDDQKRIVTPKDAIRNGASYIVVGRPIIEAKNPRAATIGILKEIEDAKKK</sequence>
<protein>
    <recommendedName>
        <fullName evidence="9">Orotidine 5'-phosphate decarboxylase</fullName>
        <ecNumber evidence="9">4.1.1.23</ecNumber>
    </recommendedName>
    <alternativeName>
        <fullName evidence="9">OMP decarboxylase</fullName>
        <shortName evidence="9">OMPDCase</shortName>
        <shortName evidence="9">OMPdecase</shortName>
    </alternativeName>
</protein>
<keyword evidence="5 9" id="KW-0665">Pyrimidine biosynthesis</keyword>
<dbReference type="PROSITE" id="PS00156">
    <property type="entry name" value="OMPDECASE"/>
    <property type="match status" value="1"/>
</dbReference>
<feature type="domain" description="Orotidine 5'-phosphate decarboxylase" evidence="13">
    <location>
        <begin position="4"/>
        <end position="229"/>
    </location>
</feature>
<evidence type="ECO:0000256" key="6">
    <source>
        <dbReference type="ARBA" id="ARBA00023239"/>
    </source>
</evidence>
<keyword evidence="6 9" id="KW-0456">Lyase</keyword>
<keyword evidence="4 9" id="KW-0210">Decarboxylase</keyword>
<dbReference type="GO" id="GO:0004590">
    <property type="term" value="F:orotidine-5'-phosphate decarboxylase activity"/>
    <property type="evidence" value="ECO:0007669"/>
    <property type="project" value="UniProtKB-UniRule"/>
</dbReference>